<dbReference type="Proteomes" id="UP000287352">
    <property type="component" value="Unassembled WGS sequence"/>
</dbReference>
<protein>
    <submittedName>
        <fullName evidence="1">Uncharacterized protein</fullName>
    </submittedName>
</protein>
<sequence length="122" mass="13905">MLKNCGGVLLFDVWRLGVISYDKSHVWVSLGNVEKVDKKSIIEAEKMLQAPVLSTVGLLTSCHDPQITYQMAYDFAYLCIQHYHCVLDDGMDEIDDQEVITAIYQERRFTDRVPPLVEKPGV</sequence>
<dbReference type="EMBL" id="BIFR01000001">
    <property type="protein sequence ID" value="GCE10531.1"/>
    <property type="molecule type" value="Genomic_DNA"/>
</dbReference>
<reference evidence="2" key="1">
    <citation type="submission" date="2018-12" db="EMBL/GenBank/DDBJ databases">
        <title>Tengunoibacter tsumagoiensis gen. nov., sp. nov., Dictyobacter kobayashii sp. nov., D. alpinus sp. nov., and D. joshuensis sp. nov. and description of Dictyobacteraceae fam. nov. within the order Ktedonobacterales isolated from Tengu-no-mugimeshi.</title>
        <authorList>
            <person name="Wang C.M."/>
            <person name="Zheng Y."/>
            <person name="Sakai Y."/>
            <person name="Toyoda A."/>
            <person name="Minakuchi Y."/>
            <person name="Abe K."/>
            <person name="Yokota A."/>
            <person name="Yabe S."/>
        </authorList>
    </citation>
    <scope>NUCLEOTIDE SEQUENCE [LARGE SCALE GENOMIC DNA]</scope>
    <source>
        <strain evidence="2">Uno3</strain>
    </source>
</reference>
<evidence type="ECO:0000313" key="2">
    <source>
        <dbReference type="Proteomes" id="UP000287352"/>
    </source>
</evidence>
<organism evidence="1 2">
    <name type="scientific">Tengunoibacter tsumagoiensis</name>
    <dbReference type="NCBI Taxonomy" id="2014871"/>
    <lineage>
        <taxon>Bacteria</taxon>
        <taxon>Bacillati</taxon>
        <taxon>Chloroflexota</taxon>
        <taxon>Ktedonobacteria</taxon>
        <taxon>Ktedonobacterales</taxon>
        <taxon>Dictyobacteraceae</taxon>
        <taxon>Tengunoibacter</taxon>
    </lineage>
</organism>
<evidence type="ECO:0000313" key="1">
    <source>
        <dbReference type="EMBL" id="GCE10531.1"/>
    </source>
</evidence>
<name>A0A401ZUG8_9CHLR</name>
<comment type="caution">
    <text evidence="1">The sequence shown here is derived from an EMBL/GenBank/DDBJ whole genome shotgun (WGS) entry which is preliminary data.</text>
</comment>
<accession>A0A401ZUG8</accession>
<dbReference type="AlphaFoldDB" id="A0A401ZUG8"/>
<proteinExistence type="predicted"/>
<keyword evidence="2" id="KW-1185">Reference proteome</keyword>
<gene>
    <name evidence="1" type="ORF">KTT_03900</name>
</gene>